<evidence type="ECO:0000313" key="2">
    <source>
        <dbReference type="Proteomes" id="UP000095283"/>
    </source>
</evidence>
<organism evidence="2 3">
    <name type="scientific">Heterorhabditis bacteriophora</name>
    <name type="common">Entomopathogenic nematode worm</name>
    <dbReference type="NCBI Taxonomy" id="37862"/>
    <lineage>
        <taxon>Eukaryota</taxon>
        <taxon>Metazoa</taxon>
        <taxon>Ecdysozoa</taxon>
        <taxon>Nematoda</taxon>
        <taxon>Chromadorea</taxon>
        <taxon>Rhabditida</taxon>
        <taxon>Rhabditina</taxon>
        <taxon>Rhabditomorpha</taxon>
        <taxon>Strongyloidea</taxon>
        <taxon>Heterorhabditidae</taxon>
        <taxon>Heterorhabditis</taxon>
    </lineage>
</organism>
<dbReference type="AlphaFoldDB" id="A0A1I7X0M6"/>
<sequence>MIQRQGKPLATKAVEKIQVLVVVLSISFFFSVVSWCRINIQFMSKFCYSK</sequence>
<evidence type="ECO:0000313" key="3">
    <source>
        <dbReference type="WBParaSite" id="Hba_10947"/>
    </source>
</evidence>
<keyword evidence="2" id="KW-1185">Reference proteome</keyword>
<dbReference type="WBParaSite" id="Hba_10947">
    <property type="protein sequence ID" value="Hba_10947"/>
    <property type="gene ID" value="Hba_10947"/>
</dbReference>
<name>A0A1I7X0M6_HETBA</name>
<keyword evidence="1" id="KW-1133">Transmembrane helix</keyword>
<dbReference type="Proteomes" id="UP000095283">
    <property type="component" value="Unplaced"/>
</dbReference>
<feature type="transmembrane region" description="Helical" evidence="1">
    <location>
        <begin position="17"/>
        <end position="36"/>
    </location>
</feature>
<evidence type="ECO:0000256" key="1">
    <source>
        <dbReference type="SAM" id="Phobius"/>
    </source>
</evidence>
<keyword evidence="1" id="KW-0472">Membrane</keyword>
<proteinExistence type="predicted"/>
<accession>A0A1I7X0M6</accession>
<protein>
    <submittedName>
        <fullName evidence="3">Uncharacterized protein</fullName>
    </submittedName>
</protein>
<keyword evidence="1" id="KW-0812">Transmembrane</keyword>
<reference evidence="3" key="1">
    <citation type="submission" date="2016-11" db="UniProtKB">
        <authorList>
            <consortium name="WormBaseParasite"/>
        </authorList>
    </citation>
    <scope>IDENTIFICATION</scope>
</reference>